<reference evidence="3" key="1">
    <citation type="submission" date="2025-08" db="UniProtKB">
        <authorList>
            <consortium name="RefSeq"/>
        </authorList>
    </citation>
    <scope>IDENTIFICATION</scope>
    <source>
        <tissue evidence="3">Whole body</tissue>
    </source>
</reference>
<dbReference type="GeneID" id="112685465"/>
<keyword evidence="1" id="KW-0812">Transmembrane</keyword>
<keyword evidence="1" id="KW-1133">Transmembrane helix</keyword>
<accession>A0A8B8FRP3</accession>
<dbReference type="OrthoDB" id="6598658at2759"/>
<feature type="transmembrane region" description="Helical" evidence="1">
    <location>
        <begin position="65"/>
        <end position="87"/>
    </location>
</feature>
<dbReference type="RefSeq" id="XP_025413146.1">
    <property type="nucleotide sequence ID" value="XM_025557361.1"/>
</dbReference>
<feature type="transmembrane region" description="Helical" evidence="1">
    <location>
        <begin position="132"/>
        <end position="151"/>
    </location>
</feature>
<feature type="transmembrane region" description="Helical" evidence="1">
    <location>
        <begin position="306"/>
        <end position="326"/>
    </location>
</feature>
<dbReference type="AlphaFoldDB" id="A0A8B8FRP3"/>
<keyword evidence="1" id="KW-0472">Membrane</keyword>
<name>A0A8B8FRP3_9HEMI</name>
<feature type="transmembrane region" description="Helical" evidence="1">
    <location>
        <begin position="187"/>
        <end position="220"/>
    </location>
</feature>
<evidence type="ECO:0000313" key="3">
    <source>
        <dbReference type="RefSeq" id="XP_025413146.1"/>
    </source>
</evidence>
<proteinExistence type="predicted"/>
<evidence type="ECO:0000256" key="1">
    <source>
        <dbReference type="SAM" id="Phobius"/>
    </source>
</evidence>
<keyword evidence="2" id="KW-1185">Reference proteome</keyword>
<sequence length="429" mass="49214">MSSAGSNVSGINLELFKRLNIYQIVGRKLFGCNVYRLAWTAANAITGCVVALTAVGLLVQWHDYAGIGDLALVQLLFFYLIYSLYLLKCVTLVRRGDDLWWLIDVTRERFMVSDRCRKHVAMFHEQRARSITATYALCNFGFFAVTSQWLAFPLLVNGSSRADGATACRGNVFHLPFPVATRRYNDYYALFYAAELIITVCITYVQVLFDAFIISLYYVFVVDYDIVARSTGNRPRNECRPGSPTDILRVCAPSFRKLFYSIIRLITLSYVVLYSGLIISLTYSFVMVFLSSESVPILKIIKLSSAFVYILFVLFYFSYLMGTINIKVESIKFSMYSYNWTAKDIKTKLLLMLAMRMEDANKIMIKITPNKVVNLQLFTSKCWKWVINYNGTLQIQIHGFHVTFSKFIGKIINALNHHTQTQMFLSQNF</sequence>
<protein>
    <submittedName>
        <fullName evidence="3">Uncharacterized protein LOC112685465</fullName>
    </submittedName>
</protein>
<dbReference type="Proteomes" id="UP000694846">
    <property type="component" value="Unplaced"/>
</dbReference>
<organism evidence="2 3">
    <name type="scientific">Sipha flava</name>
    <name type="common">yellow sugarcane aphid</name>
    <dbReference type="NCBI Taxonomy" id="143950"/>
    <lineage>
        <taxon>Eukaryota</taxon>
        <taxon>Metazoa</taxon>
        <taxon>Ecdysozoa</taxon>
        <taxon>Arthropoda</taxon>
        <taxon>Hexapoda</taxon>
        <taxon>Insecta</taxon>
        <taxon>Pterygota</taxon>
        <taxon>Neoptera</taxon>
        <taxon>Paraneoptera</taxon>
        <taxon>Hemiptera</taxon>
        <taxon>Sternorrhyncha</taxon>
        <taxon>Aphidomorpha</taxon>
        <taxon>Aphidoidea</taxon>
        <taxon>Aphididae</taxon>
        <taxon>Sipha</taxon>
    </lineage>
</organism>
<gene>
    <name evidence="3" type="primary">LOC112685465</name>
</gene>
<evidence type="ECO:0000313" key="2">
    <source>
        <dbReference type="Proteomes" id="UP000694846"/>
    </source>
</evidence>
<feature type="transmembrane region" description="Helical" evidence="1">
    <location>
        <begin position="37"/>
        <end position="59"/>
    </location>
</feature>
<feature type="transmembrane region" description="Helical" evidence="1">
    <location>
        <begin position="265"/>
        <end position="286"/>
    </location>
</feature>